<feature type="transmembrane region" description="Helical" evidence="9">
    <location>
        <begin position="862"/>
        <end position="884"/>
    </location>
</feature>
<feature type="transmembrane region" description="Helical" evidence="9">
    <location>
        <begin position="1009"/>
        <end position="1036"/>
    </location>
</feature>
<dbReference type="InterPro" id="IPR003368">
    <property type="entry name" value="POMP_repeat"/>
</dbReference>
<dbReference type="NCBIfam" id="TIGR01376">
    <property type="entry name" value="POMP_repeat"/>
    <property type="match status" value="1"/>
</dbReference>
<feature type="transmembrane region" description="Helical" evidence="9">
    <location>
        <begin position="1154"/>
        <end position="1174"/>
    </location>
</feature>
<keyword evidence="9" id="KW-0812">Transmembrane</keyword>
<keyword evidence="7" id="KW-0998">Cell outer membrane</keyword>
<dbReference type="PANTHER" id="PTHR11319:SF35">
    <property type="entry name" value="OUTER MEMBRANE PROTEIN PMPC-RELATED"/>
    <property type="match status" value="1"/>
</dbReference>
<feature type="domain" description="Right handed beta helix" evidence="10">
    <location>
        <begin position="398"/>
        <end position="552"/>
    </location>
</feature>
<reference evidence="11" key="1">
    <citation type="submission" date="2021-02" db="EMBL/GenBank/DDBJ databases">
        <title>First Annotated Genome of the Yellow-green Alga Tribonema minus.</title>
        <authorList>
            <person name="Mahan K.M."/>
        </authorList>
    </citation>
    <scope>NUCLEOTIDE SEQUENCE</scope>
    <source>
        <strain evidence="11">UTEX B ZZ1240</strain>
    </source>
</reference>
<comment type="caution">
    <text evidence="11">The sequence shown here is derived from an EMBL/GenBank/DDBJ whole genome shotgun (WGS) entry which is preliminary data.</text>
</comment>
<name>A0A836CCX9_9STRA</name>
<evidence type="ECO:0000256" key="3">
    <source>
        <dbReference type="ARBA" id="ARBA00004613"/>
    </source>
</evidence>
<feature type="transmembrane region" description="Helical" evidence="9">
    <location>
        <begin position="915"/>
        <end position="935"/>
    </location>
</feature>
<keyword evidence="12" id="KW-1185">Reference proteome</keyword>
<dbReference type="InterPro" id="IPR039448">
    <property type="entry name" value="Beta_helix"/>
</dbReference>
<evidence type="ECO:0000256" key="6">
    <source>
        <dbReference type="ARBA" id="ARBA00023136"/>
    </source>
</evidence>
<evidence type="ECO:0000256" key="5">
    <source>
        <dbReference type="ARBA" id="ARBA00022729"/>
    </source>
</evidence>
<dbReference type="EMBL" id="JAFCMP010000290">
    <property type="protein sequence ID" value="KAG5181810.1"/>
    <property type="molecule type" value="Genomic_DNA"/>
</dbReference>
<evidence type="ECO:0000313" key="12">
    <source>
        <dbReference type="Proteomes" id="UP000664859"/>
    </source>
</evidence>
<dbReference type="OrthoDB" id="540768at2759"/>
<evidence type="ECO:0000256" key="8">
    <source>
        <dbReference type="SAM" id="MobiDB-lite"/>
    </source>
</evidence>
<dbReference type="GO" id="GO:0005576">
    <property type="term" value="C:extracellular region"/>
    <property type="evidence" value="ECO:0007669"/>
    <property type="project" value="UniProtKB-SubCell"/>
</dbReference>
<protein>
    <recommendedName>
        <fullName evidence="10">Right handed beta helix domain-containing protein</fullName>
    </recommendedName>
</protein>
<dbReference type="Proteomes" id="UP000664859">
    <property type="component" value="Unassembled WGS sequence"/>
</dbReference>
<evidence type="ECO:0000256" key="4">
    <source>
        <dbReference type="ARBA" id="ARBA00022525"/>
    </source>
</evidence>
<feature type="transmembrane region" description="Helical" evidence="9">
    <location>
        <begin position="798"/>
        <end position="822"/>
    </location>
</feature>
<proteinExistence type="predicted"/>
<comment type="subcellular location">
    <subcellularLocation>
        <location evidence="1">Cell envelope</location>
    </subcellularLocation>
    <subcellularLocation>
        <location evidence="2">Cell outer membrane</location>
    </subcellularLocation>
    <subcellularLocation>
        <location evidence="3">Secreted</location>
    </subcellularLocation>
</comment>
<organism evidence="11 12">
    <name type="scientific">Tribonema minus</name>
    <dbReference type="NCBI Taxonomy" id="303371"/>
    <lineage>
        <taxon>Eukaryota</taxon>
        <taxon>Sar</taxon>
        <taxon>Stramenopiles</taxon>
        <taxon>Ochrophyta</taxon>
        <taxon>PX clade</taxon>
        <taxon>Xanthophyceae</taxon>
        <taxon>Tribonematales</taxon>
        <taxon>Tribonemataceae</taxon>
        <taxon>Tribonema</taxon>
    </lineage>
</organism>
<dbReference type="InterPro" id="IPR011050">
    <property type="entry name" value="Pectin_lyase_fold/virulence"/>
</dbReference>
<dbReference type="AlphaFoldDB" id="A0A836CCX9"/>
<evidence type="ECO:0000256" key="9">
    <source>
        <dbReference type="SAM" id="Phobius"/>
    </source>
</evidence>
<keyword evidence="6 9" id="KW-0472">Membrane</keyword>
<dbReference type="Pfam" id="PF13229">
    <property type="entry name" value="Beta_helix"/>
    <property type="match status" value="1"/>
</dbReference>
<keyword evidence="4" id="KW-0964">Secreted</keyword>
<evidence type="ECO:0000259" key="10">
    <source>
        <dbReference type="Pfam" id="PF13229"/>
    </source>
</evidence>
<feature type="transmembrane region" description="Helical" evidence="9">
    <location>
        <begin position="955"/>
        <end position="978"/>
    </location>
</feature>
<feature type="region of interest" description="Disordered" evidence="8">
    <location>
        <begin position="1"/>
        <end position="28"/>
    </location>
</feature>
<evidence type="ECO:0000256" key="1">
    <source>
        <dbReference type="ARBA" id="ARBA00004196"/>
    </source>
</evidence>
<evidence type="ECO:0000313" key="11">
    <source>
        <dbReference type="EMBL" id="KAG5181810.1"/>
    </source>
</evidence>
<sequence>MTRRRTQQQPQQQQQQRKAAEAVSRHTAAHEAGLQAVVALIEKHGGQPFAQPAPGVSNDSSSGESVQRSIIVQNFMHTQRHYQKLRKELHDGSKGPWLDLAAKYGMLNDDAHAWIFAVLDMLPHPLARYRLRSTAGPTPMRLPMDILAAHAAMRSELTTATSRRSVRETQSNVSNVSLRVVLGSLMLVRERHHSNNYRNASNLERVLQYITAKRDTGFAPNKNAAKRRGHHKRHGMFGGMFRLAIAWLEVVLLVPSVGAGPLNCNRGRQLMTVATREGAQDLIAAAACVNATIVVDWRGTVVLGKPIVVGSRTELTIHGSGPSSVMEGLGDNAMMKVSGNATVSLLDVHLTNGHSDHGGAVDVDEEGHLFLQTCIFSNNHAHGNDSNAGTGSGGAMRSAGIVVVKSSTFMNNKSELGGGAIFMTGGSLAIESSTFTSNTAGEWRKNGGAVNAFAEDVTISSSSFMDNAGVREGGALYLSSPSEIISSRFMNNTAGLRGGAVFSDKDLQIAFSKFTINTAGSGAAITSIAGQLIVDGALFSGNAADAQLGRGGAIWLGETAPPGQAVTALSMSSLSTSNSASARGRLSHCTFRNNTAAVGGALSIEENLKNTEFNVTQCLFSDNTAFVGGGGAIVQAGQLTHLSIHVDDASLFEGNDAQCCYSGGSNTGVGSSCVDAVAGVTANWQCCGDDSYPGTDASGPVCVACTSDAINCTYVGATLASLPLSVGHWRENDTMTQEAVRACTNKDACTGGTGMSSAGAWTSDAYCATGFQGPYCAVCADGYAAVVGYKCVKCNSNVVATTIVGVIVVVVVALLLCLWALFSAASGLGESADAADTIAATSTSLKLARAGLILSRHLRTPIIVMQILTQFVSITGVTLPLQYLDFLQVMTFMSLDLRWLTSPGCVLHLSFYQRLLMSTLVPLGIAGVILAPRTFRWCRPRFTSARLQHVYEKDLHLLLVFAFLIYSGVSLTVFQTFACDLLKYDGPNGTYFLRADYTIQCRTPEHTAYMIYAAIMLLVYPLGIPAMFALTIRLGVIHSRECDRPRVLAAATSFLRKPYSAHASYWECAECLRRLLLAGLLVFIMPGTAGQTAVACVFAVLAGMVYESVGPHQEAGEESLYRLGYGIIAASMFTSLLIQAKYVDEYSQDAIGKLLIALNVLLMVSAFVQAFLVYRKVRMTTGPVRQSSLFGLRKHSSARLQEINDVEPAPTS</sequence>
<evidence type="ECO:0000256" key="7">
    <source>
        <dbReference type="ARBA" id="ARBA00023237"/>
    </source>
</evidence>
<accession>A0A836CCX9</accession>
<feature type="transmembrane region" description="Helical" evidence="9">
    <location>
        <begin position="1123"/>
        <end position="1142"/>
    </location>
</feature>
<evidence type="ECO:0000256" key="2">
    <source>
        <dbReference type="ARBA" id="ARBA00004442"/>
    </source>
</evidence>
<feature type="compositionally biased region" description="Low complexity" evidence="8">
    <location>
        <begin position="7"/>
        <end position="17"/>
    </location>
</feature>
<gene>
    <name evidence="11" type="ORF">JKP88DRAFT_263468</name>
</gene>
<dbReference type="PANTHER" id="PTHR11319">
    <property type="entry name" value="G PROTEIN-COUPLED RECEPTOR-RELATED"/>
    <property type="match status" value="1"/>
</dbReference>
<feature type="transmembrane region" description="Helical" evidence="9">
    <location>
        <begin position="1075"/>
        <end position="1103"/>
    </location>
</feature>
<keyword evidence="5" id="KW-0732">Signal</keyword>
<dbReference type="SUPFAM" id="SSF51126">
    <property type="entry name" value="Pectin lyase-like"/>
    <property type="match status" value="1"/>
</dbReference>
<keyword evidence="9" id="KW-1133">Transmembrane helix</keyword>